<dbReference type="EMBL" id="JABFUD020000010">
    <property type="protein sequence ID" value="KAI5074203.1"/>
    <property type="molecule type" value="Genomic_DNA"/>
</dbReference>
<dbReference type="AlphaFoldDB" id="A0A9D4UU90"/>
<dbReference type="Proteomes" id="UP000886520">
    <property type="component" value="Chromosome 10"/>
</dbReference>
<reference evidence="2" key="1">
    <citation type="submission" date="2021-01" db="EMBL/GenBank/DDBJ databases">
        <title>Adiantum capillus-veneris genome.</title>
        <authorList>
            <person name="Fang Y."/>
            <person name="Liao Q."/>
        </authorList>
    </citation>
    <scope>NUCLEOTIDE SEQUENCE</scope>
    <source>
        <strain evidence="2">H3</strain>
        <tissue evidence="2">Leaf</tissue>
    </source>
</reference>
<organism evidence="2 3">
    <name type="scientific">Adiantum capillus-veneris</name>
    <name type="common">Maidenhair fern</name>
    <dbReference type="NCBI Taxonomy" id="13818"/>
    <lineage>
        <taxon>Eukaryota</taxon>
        <taxon>Viridiplantae</taxon>
        <taxon>Streptophyta</taxon>
        <taxon>Embryophyta</taxon>
        <taxon>Tracheophyta</taxon>
        <taxon>Polypodiopsida</taxon>
        <taxon>Polypodiidae</taxon>
        <taxon>Polypodiales</taxon>
        <taxon>Pteridineae</taxon>
        <taxon>Pteridaceae</taxon>
        <taxon>Vittarioideae</taxon>
        <taxon>Adiantum</taxon>
    </lineage>
</organism>
<keyword evidence="3" id="KW-1185">Reference proteome</keyword>
<protein>
    <submittedName>
        <fullName evidence="2">Uncharacterized protein</fullName>
    </submittedName>
</protein>
<dbReference type="OrthoDB" id="2143914at2759"/>
<evidence type="ECO:0000313" key="3">
    <source>
        <dbReference type="Proteomes" id="UP000886520"/>
    </source>
</evidence>
<feature type="region of interest" description="Disordered" evidence="1">
    <location>
        <begin position="69"/>
        <end position="93"/>
    </location>
</feature>
<name>A0A9D4UU90_ADICA</name>
<sequence>MGRVSCCPKDKKVLRKGAWIEEKDVKLLATTDGRPSSACLPGLSDARRSAGSDGPITCIRRSNVATSQARRRASSSNFTLCGETTPESAPPLF</sequence>
<gene>
    <name evidence="2" type="ORF">GOP47_0010164</name>
</gene>
<evidence type="ECO:0000256" key="1">
    <source>
        <dbReference type="SAM" id="MobiDB-lite"/>
    </source>
</evidence>
<evidence type="ECO:0000313" key="2">
    <source>
        <dbReference type="EMBL" id="KAI5074203.1"/>
    </source>
</evidence>
<proteinExistence type="predicted"/>
<comment type="caution">
    <text evidence="2">The sequence shown here is derived from an EMBL/GenBank/DDBJ whole genome shotgun (WGS) entry which is preliminary data.</text>
</comment>
<accession>A0A9D4UU90</accession>